<dbReference type="AlphaFoldDB" id="A0AAC8QDM0"/>
<evidence type="ECO:0000313" key="14">
    <source>
        <dbReference type="EMBL" id="REG35861.1"/>
    </source>
</evidence>
<comment type="catalytic activity">
    <reaction evidence="1">
        <text>ATP + protein L-histidine = ADP + protein N-phospho-L-histidine.</text>
        <dbReference type="EC" id="2.7.13.3"/>
    </reaction>
</comment>
<evidence type="ECO:0000313" key="15">
    <source>
        <dbReference type="Proteomes" id="UP000035579"/>
    </source>
</evidence>
<name>A0AAC8QDM0_9BACT</name>
<dbReference type="PRINTS" id="PR00344">
    <property type="entry name" value="BCTRLSENSOR"/>
</dbReference>
<evidence type="ECO:0000256" key="2">
    <source>
        <dbReference type="ARBA" id="ARBA00004370"/>
    </source>
</evidence>
<keyword evidence="16" id="KW-1185">Reference proteome</keyword>
<evidence type="ECO:0000256" key="9">
    <source>
        <dbReference type="ARBA" id="ARBA00023012"/>
    </source>
</evidence>
<dbReference type="SUPFAM" id="SSF55785">
    <property type="entry name" value="PYP-like sensor domain (PAS domain)"/>
    <property type="match status" value="1"/>
</dbReference>
<evidence type="ECO:0000313" key="13">
    <source>
        <dbReference type="EMBL" id="AKJ05166.1"/>
    </source>
</evidence>
<dbReference type="InterPro" id="IPR004358">
    <property type="entry name" value="Sig_transdc_His_kin-like_C"/>
</dbReference>
<dbReference type="PROSITE" id="PS50112">
    <property type="entry name" value="PAS"/>
    <property type="match status" value="1"/>
</dbReference>
<evidence type="ECO:0000256" key="7">
    <source>
        <dbReference type="ARBA" id="ARBA00022777"/>
    </source>
</evidence>
<dbReference type="PANTHER" id="PTHR43065:SF10">
    <property type="entry name" value="PEROXIDE STRESS-ACTIVATED HISTIDINE KINASE MAK3"/>
    <property type="match status" value="1"/>
</dbReference>
<dbReference type="InterPro" id="IPR003660">
    <property type="entry name" value="HAMP_dom"/>
</dbReference>
<dbReference type="EMBL" id="QUMU01000002">
    <property type="protein sequence ID" value="REG35861.1"/>
    <property type="molecule type" value="Genomic_DNA"/>
</dbReference>
<evidence type="ECO:0000259" key="11">
    <source>
        <dbReference type="PROSITE" id="PS50112"/>
    </source>
</evidence>
<dbReference type="Gene3D" id="1.10.287.130">
    <property type="match status" value="1"/>
</dbReference>
<dbReference type="InterPro" id="IPR003594">
    <property type="entry name" value="HATPase_dom"/>
</dbReference>
<dbReference type="EMBL" id="CP011509">
    <property type="protein sequence ID" value="AKJ05166.1"/>
    <property type="molecule type" value="Genomic_DNA"/>
</dbReference>
<reference evidence="14 16" key="2">
    <citation type="submission" date="2018-08" db="EMBL/GenBank/DDBJ databases">
        <title>Genomic Encyclopedia of Archaeal and Bacterial Type Strains, Phase II (KMG-II): from individual species to whole genera.</title>
        <authorList>
            <person name="Goeker M."/>
        </authorList>
    </citation>
    <scope>NUCLEOTIDE SEQUENCE [LARGE SCALE GENOMIC DNA]</scope>
    <source>
        <strain evidence="14 16">DSM 2261</strain>
    </source>
</reference>
<keyword evidence="5" id="KW-0808">Transferase</keyword>
<dbReference type="GO" id="GO:0000155">
    <property type="term" value="F:phosphorelay sensor kinase activity"/>
    <property type="evidence" value="ECO:0007669"/>
    <property type="project" value="InterPro"/>
</dbReference>
<protein>
    <recommendedName>
        <fullName evidence="3">histidine kinase</fullName>
        <ecNumber evidence="3">2.7.13.3</ecNumber>
    </recommendedName>
</protein>
<comment type="subcellular location">
    <subcellularLocation>
        <location evidence="2">Membrane</location>
    </subcellularLocation>
</comment>
<evidence type="ECO:0000256" key="4">
    <source>
        <dbReference type="ARBA" id="ARBA00022553"/>
    </source>
</evidence>
<dbReference type="KEGG" id="age:AA314_06792"/>
<gene>
    <name evidence="13" type="ORF">AA314_06792</name>
    <name evidence="14" type="ORF">ATI61_102234</name>
</gene>
<organism evidence="13 15">
    <name type="scientific">Archangium gephyra</name>
    <dbReference type="NCBI Taxonomy" id="48"/>
    <lineage>
        <taxon>Bacteria</taxon>
        <taxon>Pseudomonadati</taxon>
        <taxon>Myxococcota</taxon>
        <taxon>Myxococcia</taxon>
        <taxon>Myxococcales</taxon>
        <taxon>Cystobacterineae</taxon>
        <taxon>Archangiaceae</taxon>
        <taxon>Archangium</taxon>
    </lineage>
</organism>
<dbReference type="RefSeq" id="WP_047858773.1">
    <property type="nucleotide sequence ID" value="NZ_CP011509.1"/>
</dbReference>
<feature type="domain" description="HAMP" evidence="12">
    <location>
        <begin position="62"/>
        <end position="115"/>
    </location>
</feature>
<dbReference type="SUPFAM" id="SSF47384">
    <property type="entry name" value="Homodimeric domain of signal transducing histidine kinase"/>
    <property type="match status" value="1"/>
</dbReference>
<dbReference type="Proteomes" id="UP000035579">
    <property type="component" value="Chromosome"/>
</dbReference>
<keyword evidence="8" id="KW-0067">ATP-binding</keyword>
<evidence type="ECO:0000259" key="10">
    <source>
        <dbReference type="PROSITE" id="PS50109"/>
    </source>
</evidence>
<dbReference type="Gene3D" id="3.30.450.20">
    <property type="entry name" value="PAS domain"/>
    <property type="match status" value="1"/>
</dbReference>
<evidence type="ECO:0000256" key="6">
    <source>
        <dbReference type="ARBA" id="ARBA00022741"/>
    </source>
</evidence>
<sequence length="448" mass="49066">MSRRKPLAHDLHIFLLALLAGLPGSVTALALLWGGDASAKVCWTLSVLVLGVHLGAALSVRERVTRPLQTVANLLAALREEDYSVRGRGARGGDPLGEVYLETNTLAETLRQQRLGAMEADVLLTQVMQEIDVAVLTFDAEGTLKLVNRAGERLLGLPRARLMNQKAEGLGLTELLEGPVPRRLTRTFAVEGGPYELRRGTFRQGGLPHQLVVLADLRLALREEEREAWRRMVRVLSHEINNSLAPIHSISDSLKDSLAQVPRAADWEEDARMGLGIIARRSESLGRFMSAYARLARLPPPRLSPVEVDPWVRRVVALETRLAVEVRPGPMLVVSADGDQLEQLLINLVRNAVDAARERQGRVWVSWTAPSADAVEVWVEDEGPGLADTANLFVPFFTTKPEGSGIGLALSRQIAEAHGGSLRLENRTEGPGCRARLRLPLNAAGLRR</sequence>
<dbReference type="InterPro" id="IPR000014">
    <property type="entry name" value="PAS"/>
</dbReference>
<feature type="domain" description="Histidine kinase" evidence="10">
    <location>
        <begin position="235"/>
        <end position="443"/>
    </location>
</feature>
<dbReference type="InterPro" id="IPR005467">
    <property type="entry name" value="His_kinase_dom"/>
</dbReference>
<feature type="domain" description="PAS" evidence="11">
    <location>
        <begin position="120"/>
        <end position="176"/>
    </location>
</feature>
<keyword evidence="6" id="KW-0547">Nucleotide-binding</keyword>
<keyword evidence="4" id="KW-0597">Phosphoprotein</keyword>
<dbReference type="SUPFAM" id="SSF55874">
    <property type="entry name" value="ATPase domain of HSP90 chaperone/DNA topoisomerase II/histidine kinase"/>
    <property type="match status" value="1"/>
</dbReference>
<dbReference type="GO" id="GO:0005524">
    <property type="term" value="F:ATP binding"/>
    <property type="evidence" value="ECO:0007669"/>
    <property type="project" value="UniProtKB-KW"/>
</dbReference>
<dbReference type="InterPro" id="IPR036097">
    <property type="entry name" value="HisK_dim/P_sf"/>
</dbReference>
<dbReference type="EC" id="2.7.13.3" evidence="3"/>
<evidence type="ECO:0000256" key="5">
    <source>
        <dbReference type="ARBA" id="ARBA00022679"/>
    </source>
</evidence>
<proteinExistence type="predicted"/>
<accession>A0AAC8QDM0</accession>
<evidence type="ECO:0000313" key="16">
    <source>
        <dbReference type="Proteomes" id="UP000256345"/>
    </source>
</evidence>
<dbReference type="SMART" id="SM00387">
    <property type="entry name" value="HATPase_c"/>
    <property type="match status" value="1"/>
</dbReference>
<dbReference type="GO" id="GO:0016020">
    <property type="term" value="C:membrane"/>
    <property type="evidence" value="ECO:0007669"/>
    <property type="project" value="UniProtKB-SubCell"/>
</dbReference>
<evidence type="ECO:0000256" key="3">
    <source>
        <dbReference type="ARBA" id="ARBA00012438"/>
    </source>
</evidence>
<dbReference type="PROSITE" id="PS50885">
    <property type="entry name" value="HAMP"/>
    <property type="match status" value="1"/>
</dbReference>
<dbReference type="InterPro" id="IPR036890">
    <property type="entry name" value="HATPase_C_sf"/>
</dbReference>
<dbReference type="PANTHER" id="PTHR43065">
    <property type="entry name" value="SENSOR HISTIDINE KINASE"/>
    <property type="match status" value="1"/>
</dbReference>
<dbReference type="Proteomes" id="UP000256345">
    <property type="component" value="Unassembled WGS sequence"/>
</dbReference>
<keyword evidence="7" id="KW-0418">Kinase</keyword>
<keyword evidence="9" id="KW-0902">Two-component regulatory system</keyword>
<evidence type="ECO:0000256" key="1">
    <source>
        <dbReference type="ARBA" id="ARBA00000085"/>
    </source>
</evidence>
<dbReference type="Gene3D" id="3.30.565.10">
    <property type="entry name" value="Histidine kinase-like ATPase, C-terminal domain"/>
    <property type="match status" value="1"/>
</dbReference>
<reference evidence="13 15" key="1">
    <citation type="submission" date="2015-05" db="EMBL/GenBank/DDBJ databases">
        <title>Genome assembly of Archangium gephyra DSM 2261.</title>
        <authorList>
            <person name="Sharma G."/>
            <person name="Subramanian S."/>
        </authorList>
    </citation>
    <scope>NUCLEOTIDE SEQUENCE [LARGE SCALE GENOMIC DNA]</scope>
    <source>
        <strain evidence="13 15">DSM 2261</strain>
    </source>
</reference>
<dbReference type="Pfam" id="PF02518">
    <property type="entry name" value="HATPase_c"/>
    <property type="match status" value="1"/>
</dbReference>
<evidence type="ECO:0000259" key="12">
    <source>
        <dbReference type="PROSITE" id="PS50885"/>
    </source>
</evidence>
<evidence type="ECO:0000256" key="8">
    <source>
        <dbReference type="ARBA" id="ARBA00022840"/>
    </source>
</evidence>
<dbReference type="InterPro" id="IPR035965">
    <property type="entry name" value="PAS-like_dom_sf"/>
</dbReference>
<dbReference type="PROSITE" id="PS50109">
    <property type="entry name" value="HIS_KIN"/>
    <property type="match status" value="1"/>
</dbReference>